<feature type="binding site" evidence="2">
    <location>
        <position position="21"/>
    </location>
    <ligand>
        <name>substrate</name>
    </ligand>
</feature>
<evidence type="ECO:0000313" key="4">
    <source>
        <dbReference type="Proteomes" id="UP000557872"/>
    </source>
</evidence>
<dbReference type="NCBIfam" id="NF011405">
    <property type="entry name" value="PRK14830.1"/>
    <property type="match status" value="1"/>
</dbReference>
<dbReference type="RefSeq" id="WP_178931909.1">
    <property type="nucleotide sequence ID" value="NZ_JACBAZ010000002.1"/>
</dbReference>
<evidence type="ECO:0000256" key="1">
    <source>
        <dbReference type="ARBA" id="ARBA00022679"/>
    </source>
</evidence>
<feature type="binding site" evidence="2">
    <location>
        <position position="29"/>
    </location>
    <ligand>
        <name>substrate</name>
    </ligand>
</feature>
<feature type="binding site" evidence="2">
    <location>
        <position position="65"/>
    </location>
    <ligand>
        <name>substrate</name>
    </ligand>
</feature>
<keyword evidence="2" id="KW-0460">Magnesium</keyword>
<comment type="caution">
    <text evidence="3">The sequence shown here is derived from an EMBL/GenBank/DDBJ whole genome shotgun (WGS) entry which is preliminary data.</text>
</comment>
<feature type="binding site" evidence="2">
    <location>
        <begin position="190"/>
        <end position="192"/>
    </location>
    <ligand>
        <name>substrate</name>
    </ligand>
</feature>
<dbReference type="AlphaFoldDB" id="A0A851GCW8"/>
<dbReference type="HAMAP" id="MF_01139">
    <property type="entry name" value="ISPT"/>
    <property type="match status" value="1"/>
</dbReference>
<dbReference type="PROSITE" id="PS01066">
    <property type="entry name" value="UPP_SYNTHASE"/>
    <property type="match status" value="1"/>
</dbReference>
<keyword evidence="2" id="KW-0479">Metal-binding</keyword>
<dbReference type="FunFam" id="3.40.1180.10:FF:000001">
    <property type="entry name" value="(2E,6E)-farnesyl-diphosphate-specific ditrans,polycis-undecaprenyl-diphosphate synthase"/>
    <property type="match status" value="1"/>
</dbReference>
<feature type="binding site" evidence="2">
    <location>
        <position position="184"/>
    </location>
    <ligand>
        <name>substrate</name>
    </ligand>
</feature>
<organism evidence="3 4">
    <name type="scientific">Oceaniferula marina</name>
    <dbReference type="NCBI Taxonomy" id="2748318"/>
    <lineage>
        <taxon>Bacteria</taxon>
        <taxon>Pseudomonadati</taxon>
        <taxon>Verrucomicrobiota</taxon>
        <taxon>Verrucomicrobiia</taxon>
        <taxon>Verrucomicrobiales</taxon>
        <taxon>Verrucomicrobiaceae</taxon>
        <taxon>Oceaniferula</taxon>
    </lineage>
</organism>
<feature type="binding site" evidence="2">
    <location>
        <position position="203"/>
    </location>
    <ligand>
        <name>Mg(2+)</name>
        <dbReference type="ChEBI" id="CHEBI:18420"/>
    </ligand>
</feature>
<feature type="binding site" evidence="2">
    <location>
        <begin position="17"/>
        <end position="20"/>
    </location>
    <ligand>
        <name>substrate</name>
    </ligand>
</feature>
<keyword evidence="4" id="KW-1185">Reference proteome</keyword>
<feature type="binding site" evidence="2">
    <location>
        <position position="33"/>
    </location>
    <ligand>
        <name>substrate</name>
    </ligand>
</feature>
<reference evidence="3 4" key="1">
    <citation type="submission" date="2020-07" db="EMBL/GenBank/DDBJ databases">
        <title>Roseicoccus Jingziensis gen. nov., sp. nov., isolated from coastal seawater.</title>
        <authorList>
            <person name="Feng X."/>
        </authorList>
    </citation>
    <scope>NUCLEOTIDE SEQUENCE [LARGE SCALE GENOMIC DNA]</scope>
    <source>
        <strain evidence="3 4">N1E253</strain>
    </source>
</reference>
<comment type="function">
    <text evidence="2">Catalyzes the condensation of isopentenyl diphosphate (IPP) with allylic pyrophosphates generating different type of terpenoids.</text>
</comment>
<dbReference type="InterPro" id="IPR036424">
    <property type="entry name" value="UPP_synth-like_sf"/>
</dbReference>
<name>A0A851GCW8_9BACT</name>
<feature type="binding site" evidence="2">
    <location>
        <position position="67"/>
    </location>
    <ligand>
        <name>substrate</name>
    </ligand>
</feature>
<dbReference type="GO" id="GO:0000287">
    <property type="term" value="F:magnesium ion binding"/>
    <property type="evidence" value="ECO:0007669"/>
    <property type="project" value="UniProtKB-UniRule"/>
</dbReference>
<feature type="active site" evidence="2">
    <location>
        <position position="16"/>
    </location>
</feature>
<dbReference type="PANTHER" id="PTHR10291:SF0">
    <property type="entry name" value="DEHYDRODOLICHYL DIPHOSPHATE SYNTHASE 2"/>
    <property type="match status" value="1"/>
</dbReference>
<dbReference type="CDD" id="cd00475">
    <property type="entry name" value="Cis_IPPS"/>
    <property type="match status" value="1"/>
</dbReference>
<feature type="binding site" evidence="2">
    <location>
        <begin position="61"/>
        <end position="63"/>
    </location>
    <ligand>
        <name>substrate</name>
    </ligand>
</feature>
<dbReference type="Proteomes" id="UP000557872">
    <property type="component" value="Unassembled WGS sequence"/>
</dbReference>
<dbReference type="PANTHER" id="PTHR10291">
    <property type="entry name" value="DEHYDRODOLICHYL DIPHOSPHATE SYNTHASE FAMILY MEMBER"/>
    <property type="match status" value="1"/>
</dbReference>
<dbReference type="EC" id="2.5.1.-" evidence="2"/>
<dbReference type="Gene3D" id="3.40.1180.10">
    <property type="entry name" value="Decaprenyl diphosphate synthase-like"/>
    <property type="match status" value="1"/>
</dbReference>
<comment type="subunit">
    <text evidence="2">Homodimer.</text>
</comment>
<dbReference type="EMBL" id="JACBAZ010000002">
    <property type="protein sequence ID" value="NWK55393.1"/>
    <property type="molecule type" value="Genomic_DNA"/>
</dbReference>
<dbReference type="NCBIfam" id="TIGR00055">
    <property type="entry name" value="uppS"/>
    <property type="match status" value="1"/>
</dbReference>
<dbReference type="InterPro" id="IPR001441">
    <property type="entry name" value="UPP_synth-like"/>
</dbReference>
<dbReference type="GO" id="GO:0045547">
    <property type="term" value="F:ditrans,polycis-polyprenyl diphosphate synthase [(2E,6E)-farnesyl diphosphate specific] activity"/>
    <property type="evidence" value="ECO:0007669"/>
    <property type="project" value="TreeGrafter"/>
</dbReference>
<dbReference type="Pfam" id="PF01255">
    <property type="entry name" value="Prenyltransf"/>
    <property type="match status" value="1"/>
</dbReference>
<comment type="cofactor">
    <cofactor evidence="2">
        <name>Mg(2+)</name>
        <dbReference type="ChEBI" id="CHEBI:18420"/>
    </cofactor>
    <text evidence="2">Binds 2 magnesium ions per subunit.</text>
</comment>
<evidence type="ECO:0000313" key="3">
    <source>
        <dbReference type="EMBL" id="NWK55393.1"/>
    </source>
</evidence>
<dbReference type="GO" id="GO:0016094">
    <property type="term" value="P:polyprenol biosynthetic process"/>
    <property type="evidence" value="ECO:0007669"/>
    <property type="project" value="TreeGrafter"/>
</dbReference>
<evidence type="ECO:0000256" key="2">
    <source>
        <dbReference type="HAMAP-Rule" id="MF_01139"/>
    </source>
</evidence>
<gene>
    <name evidence="3" type="ORF">HW115_07205</name>
</gene>
<protein>
    <recommendedName>
        <fullName evidence="2">Isoprenyl transferase</fullName>
        <ecNumber evidence="2">2.5.1.-</ecNumber>
    </recommendedName>
</protein>
<proteinExistence type="inferred from homology"/>
<accession>A0A851GCW8</accession>
<dbReference type="SUPFAM" id="SSF64005">
    <property type="entry name" value="Undecaprenyl diphosphate synthase"/>
    <property type="match status" value="1"/>
</dbReference>
<keyword evidence="1 2" id="KW-0808">Transferase</keyword>
<feature type="binding site" evidence="2">
    <location>
        <position position="16"/>
    </location>
    <ligand>
        <name>Mg(2+)</name>
        <dbReference type="ChEBI" id="CHEBI:18420"/>
    </ligand>
</feature>
<dbReference type="InterPro" id="IPR018520">
    <property type="entry name" value="UPP_synth-like_CS"/>
</dbReference>
<sequence length="236" mass="26933">METRNDTPRHIAIIMDGNGRWANARGLPRADGHRAGAESVREAVETCRQIGVEYLTLFAFSSENWNRPKKEIDSLMKLLERFLREKLPEMLKQNVRLHAIGRLHLLPEKCRREIDNAIERTRNNTGLNLVLALSYGSREEITDAARAIASKAANGEISPEEIDNELFASHLCTAGIPDPDLLIRTSGESRISNFLLWQISYSEIVISKKNWPDFRNAELRAAVEEYARRHRRFGTV</sequence>
<comment type="similarity">
    <text evidence="2">Belongs to the UPP synthase family.</text>
</comment>
<feature type="active site" description="Proton acceptor" evidence="2">
    <location>
        <position position="64"/>
    </location>
</feature>